<comment type="subcellular location">
    <subcellularLocation>
        <location evidence="1">Membrane</location>
    </subcellularLocation>
</comment>
<evidence type="ECO:0000256" key="1">
    <source>
        <dbReference type="ARBA" id="ARBA00004370"/>
    </source>
</evidence>
<evidence type="ECO:0000256" key="4">
    <source>
        <dbReference type="PROSITE-ProRule" id="PRU00284"/>
    </source>
</evidence>
<dbReference type="SMART" id="SM00283">
    <property type="entry name" value="MA"/>
    <property type="match status" value="1"/>
</dbReference>
<dbReference type="InterPro" id="IPR004090">
    <property type="entry name" value="Chemotax_Me-accpt_rcpt"/>
</dbReference>
<name>A0A554WAH1_9BURK</name>
<keyword evidence="6" id="KW-0472">Membrane</keyword>
<evidence type="ECO:0000256" key="5">
    <source>
        <dbReference type="SAM" id="Coils"/>
    </source>
</evidence>
<keyword evidence="6" id="KW-1133">Transmembrane helix</keyword>
<evidence type="ECO:0000259" key="7">
    <source>
        <dbReference type="PROSITE" id="PS50111"/>
    </source>
</evidence>
<feature type="transmembrane region" description="Helical" evidence="6">
    <location>
        <begin position="193"/>
        <end position="212"/>
    </location>
</feature>
<feature type="coiled-coil region" evidence="5">
    <location>
        <begin position="162"/>
        <end position="189"/>
    </location>
</feature>
<dbReference type="Pfam" id="PF12729">
    <property type="entry name" value="4HB_MCP_1"/>
    <property type="match status" value="1"/>
</dbReference>
<evidence type="ECO:0000256" key="6">
    <source>
        <dbReference type="SAM" id="Phobius"/>
    </source>
</evidence>
<proteinExistence type="inferred from homology"/>
<keyword evidence="4" id="KW-0807">Transducer</keyword>
<dbReference type="PROSITE" id="PS50885">
    <property type="entry name" value="HAMP"/>
    <property type="match status" value="1"/>
</dbReference>
<feature type="domain" description="Methyl-accepting transducer" evidence="7">
    <location>
        <begin position="271"/>
        <end position="500"/>
    </location>
</feature>
<evidence type="ECO:0000313" key="10">
    <source>
        <dbReference type="Proteomes" id="UP000315736"/>
    </source>
</evidence>
<accession>A0A554WAH1</accession>
<evidence type="ECO:0000313" key="9">
    <source>
        <dbReference type="EMBL" id="TSE20574.1"/>
    </source>
</evidence>
<keyword evidence="10" id="KW-1185">Reference proteome</keyword>
<dbReference type="AlphaFoldDB" id="A0A554WAH1"/>
<keyword evidence="6" id="KW-0812">Transmembrane</keyword>
<dbReference type="SUPFAM" id="SSF58104">
    <property type="entry name" value="Methyl-accepting chemotaxis protein (MCP) signaling domain"/>
    <property type="match status" value="1"/>
</dbReference>
<comment type="similarity">
    <text evidence="3">Belongs to the methyl-accepting chemotaxis (MCP) protein family.</text>
</comment>
<dbReference type="RefSeq" id="WP_143889948.1">
    <property type="nucleotide sequence ID" value="NZ_VJNB01000003.1"/>
</dbReference>
<dbReference type="InterPro" id="IPR003660">
    <property type="entry name" value="HAMP_dom"/>
</dbReference>
<dbReference type="CDD" id="cd19411">
    <property type="entry name" value="MCP2201-like_sensor"/>
    <property type="match status" value="1"/>
</dbReference>
<feature type="coiled-coil region" evidence="5">
    <location>
        <begin position="471"/>
        <end position="509"/>
    </location>
</feature>
<dbReference type="SMART" id="SM00304">
    <property type="entry name" value="HAMP"/>
    <property type="match status" value="2"/>
</dbReference>
<keyword evidence="5" id="KW-0175">Coiled coil</keyword>
<dbReference type="GO" id="GO:0007165">
    <property type="term" value="P:signal transduction"/>
    <property type="evidence" value="ECO:0007669"/>
    <property type="project" value="UniProtKB-KW"/>
</dbReference>
<dbReference type="PROSITE" id="PS50111">
    <property type="entry name" value="CHEMOTAXIS_TRANSDUC_2"/>
    <property type="match status" value="1"/>
</dbReference>
<dbReference type="GO" id="GO:0005886">
    <property type="term" value="C:plasma membrane"/>
    <property type="evidence" value="ECO:0007669"/>
    <property type="project" value="TreeGrafter"/>
</dbReference>
<dbReference type="Pfam" id="PF00015">
    <property type="entry name" value="MCPsignal"/>
    <property type="match status" value="1"/>
</dbReference>
<dbReference type="FunFam" id="1.10.287.950:FF:000001">
    <property type="entry name" value="Methyl-accepting chemotaxis sensory transducer"/>
    <property type="match status" value="1"/>
</dbReference>
<dbReference type="PANTHER" id="PTHR43531:SF14">
    <property type="entry name" value="METHYL-ACCEPTING CHEMOTAXIS PROTEIN I-RELATED"/>
    <property type="match status" value="1"/>
</dbReference>
<dbReference type="PRINTS" id="PR00260">
    <property type="entry name" value="CHEMTRNSDUCR"/>
</dbReference>
<evidence type="ECO:0000256" key="2">
    <source>
        <dbReference type="ARBA" id="ARBA00022481"/>
    </source>
</evidence>
<dbReference type="InterPro" id="IPR051310">
    <property type="entry name" value="MCP_chemotaxis"/>
</dbReference>
<gene>
    <name evidence="9" type="primary">trg_2</name>
    <name evidence="9" type="ORF">Talka_00922</name>
</gene>
<sequence length="515" mass="55847">MWSLLRRFRLSTQLALGLGTVLLLLVLAEGVAIVWGSQAAKLTDAAERMQLVAGNAQRWAALTGMQVDRTRTLVRHGSDAELRKDLQQRIAQTRAEVDALESQVTAAVDGETRRALLQRVSDLRKAHIDARNATIKMIEEGDMPKVADFVRQHYEPAARAYMQAQEELAQSLQRDADRMRDRAHEVRQQAERVTLGAAGLAVLIGLAVAISLHRGIVPPAKLAVEVVQTMAQRDFTRRFDAPGEDEIAQMMVSLGQMQEQVAHVLRRIQQAANAAGDASAEITQGNLDLSARTQQQAAAVEQTAATVQGMTQSLHHNAEVAARVRAMAQQAAQAAQSVGAIVQDLVAAMQGIQVSSQRIRDIIGTIDGLAFQTNILALNAAVEAARAGEAGRGFAVVAGEVRSLAQRSAEAAREIRAIIEDNVQRMQAGHERANSAQAAVADAVQRIDQVSHAMTEIDQTSRDLAGNMQQVNEAVQQMDTVTQRNAALVEEIGAATKNLDDQVQALREQINRFKV</sequence>
<dbReference type="InterPro" id="IPR047347">
    <property type="entry name" value="YvaQ-like_sensor"/>
</dbReference>
<dbReference type="PANTHER" id="PTHR43531">
    <property type="entry name" value="PROTEIN ICFG"/>
    <property type="match status" value="1"/>
</dbReference>
<dbReference type="Gene3D" id="1.10.287.950">
    <property type="entry name" value="Methyl-accepting chemotaxis protein"/>
    <property type="match status" value="1"/>
</dbReference>
<dbReference type="InterPro" id="IPR024478">
    <property type="entry name" value="HlyB_4HB_MCP"/>
</dbReference>
<reference evidence="9 10" key="1">
    <citation type="submission" date="2019-07" db="EMBL/GenBank/DDBJ databases">
        <title>Tepidimonas alkaliphilus YIM 72238 draft genome.</title>
        <authorList>
            <person name="Da Costa M.S."/>
            <person name="Froufe H.J.C."/>
            <person name="Egas C."/>
            <person name="Albuquerque L."/>
        </authorList>
    </citation>
    <scope>NUCLEOTIDE SEQUENCE [LARGE SCALE GENOMIC DNA]</scope>
    <source>
        <strain evidence="9 10">YIM 72238</strain>
    </source>
</reference>
<comment type="caution">
    <text evidence="9">The sequence shown here is derived from an EMBL/GenBank/DDBJ whole genome shotgun (WGS) entry which is preliminary data.</text>
</comment>
<dbReference type="OrthoDB" id="9763018at2"/>
<feature type="domain" description="HAMP" evidence="8">
    <location>
        <begin position="214"/>
        <end position="266"/>
    </location>
</feature>
<evidence type="ECO:0000256" key="3">
    <source>
        <dbReference type="ARBA" id="ARBA00029447"/>
    </source>
</evidence>
<organism evidence="9 10">
    <name type="scientific">Tepidimonas alkaliphilus</name>
    <dbReference type="NCBI Taxonomy" id="2588942"/>
    <lineage>
        <taxon>Bacteria</taxon>
        <taxon>Pseudomonadati</taxon>
        <taxon>Pseudomonadota</taxon>
        <taxon>Betaproteobacteria</taxon>
        <taxon>Burkholderiales</taxon>
        <taxon>Tepidimonas</taxon>
    </lineage>
</organism>
<dbReference type="EMBL" id="VJNB01000003">
    <property type="protein sequence ID" value="TSE20574.1"/>
    <property type="molecule type" value="Genomic_DNA"/>
</dbReference>
<dbReference type="GO" id="GO:0006935">
    <property type="term" value="P:chemotaxis"/>
    <property type="evidence" value="ECO:0007669"/>
    <property type="project" value="InterPro"/>
</dbReference>
<dbReference type="GO" id="GO:0004888">
    <property type="term" value="F:transmembrane signaling receptor activity"/>
    <property type="evidence" value="ECO:0007669"/>
    <property type="project" value="InterPro"/>
</dbReference>
<dbReference type="InterPro" id="IPR004089">
    <property type="entry name" value="MCPsignal_dom"/>
</dbReference>
<dbReference type="CDD" id="cd06225">
    <property type="entry name" value="HAMP"/>
    <property type="match status" value="1"/>
</dbReference>
<protein>
    <submittedName>
        <fullName evidence="9">Methyl-accepting chemotaxis protein III</fullName>
    </submittedName>
</protein>
<keyword evidence="2" id="KW-0488">Methylation</keyword>
<dbReference type="Proteomes" id="UP000315736">
    <property type="component" value="Unassembled WGS sequence"/>
</dbReference>
<evidence type="ECO:0000259" key="8">
    <source>
        <dbReference type="PROSITE" id="PS50885"/>
    </source>
</evidence>